<evidence type="ECO:0000256" key="10">
    <source>
        <dbReference type="SAM" id="MobiDB-lite"/>
    </source>
</evidence>
<dbReference type="Gene3D" id="1.10.340.30">
    <property type="entry name" value="Hypothetical protein, domain 2"/>
    <property type="match status" value="1"/>
</dbReference>
<dbReference type="SMART" id="SM00478">
    <property type="entry name" value="ENDO3c"/>
    <property type="match status" value="1"/>
</dbReference>
<evidence type="ECO:0000256" key="2">
    <source>
        <dbReference type="ARBA" id="ARBA00012720"/>
    </source>
</evidence>
<keyword evidence="7" id="KW-0511">Multifunctional enzyme</keyword>
<evidence type="ECO:0000256" key="6">
    <source>
        <dbReference type="ARBA" id="ARBA00023239"/>
    </source>
</evidence>
<organism evidence="12 13">
    <name type="scientific">Gnathostoma spinigerum</name>
    <dbReference type="NCBI Taxonomy" id="75299"/>
    <lineage>
        <taxon>Eukaryota</taxon>
        <taxon>Metazoa</taxon>
        <taxon>Ecdysozoa</taxon>
        <taxon>Nematoda</taxon>
        <taxon>Chromadorea</taxon>
        <taxon>Rhabditida</taxon>
        <taxon>Spirurina</taxon>
        <taxon>Gnathostomatomorpha</taxon>
        <taxon>Gnathostomatoidea</taxon>
        <taxon>Gnathostomatidae</taxon>
        <taxon>Gnathostoma</taxon>
    </lineage>
</organism>
<dbReference type="AlphaFoldDB" id="A0ABD6EUR6"/>
<dbReference type="PANTHER" id="PTHR10242:SF2">
    <property type="entry name" value="N-GLYCOSYLASE_DNA LYASE"/>
    <property type="match status" value="1"/>
</dbReference>
<comment type="similarity">
    <text evidence="1">Belongs to the type-1 OGG1 family.</text>
</comment>
<feature type="domain" description="HhH-GPD" evidence="11">
    <location>
        <begin position="132"/>
        <end position="303"/>
    </location>
</feature>
<dbReference type="SUPFAM" id="SSF55945">
    <property type="entry name" value="TATA-box binding protein-like"/>
    <property type="match status" value="1"/>
</dbReference>
<reference evidence="12 13" key="1">
    <citation type="submission" date="2024-08" db="EMBL/GenBank/DDBJ databases">
        <title>Gnathostoma spinigerum genome.</title>
        <authorList>
            <person name="Gonzalez-Bertolin B."/>
            <person name="Monzon S."/>
            <person name="Zaballos A."/>
            <person name="Jimenez P."/>
            <person name="Dekumyoy P."/>
            <person name="Varona S."/>
            <person name="Cuesta I."/>
            <person name="Sumanam S."/>
            <person name="Adisakwattana P."/>
            <person name="Gasser R.B."/>
            <person name="Hernandez-Gonzalez A."/>
            <person name="Young N.D."/>
            <person name="Perteguer M.J."/>
        </authorList>
    </citation>
    <scope>NUCLEOTIDE SEQUENCE [LARGE SCALE GENOMIC DNA]</scope>
    <source>
        <strain evidence="12">AL3</strain>
        <tissue evidence="12">Liver</tissue>
    </source>
</reference>
<gene>
    <name evidence="12" type="ORF">AB6A40_010423</name>
</gene>
<keyword evidence="3" id="KW-0227">DNA damage</keyword>
<accession>A0ABD6EUR6</accession>
<name>A0ABD6EUR6_9BILA</name>
<dbReference type="InterPro" id="IPR011257">
    <property type="entry name" value="DNA_glycosylase"/>
</dbReference>
<keyword evidence="5" id="KW-0234">DNA repair</keyword>
<keyword evidence="4" id="KW-0378">Hydrolase</keyword>
<keyword evidence="6" id="KW-0456">Lyase</keyword>
<evidence type="ECO:0000256" key="1">
    <source>
        <dbReference type="ARBA" id="ARBA00010679"/>
    </source>
</evidence>
<keyword evidence="8" id="KW-0326">Glycosidase</keyword>
<keyword evidence="13" id="KW-1185">Reference proteome</keyword>
<dbReference type="InterPro" id="IPR052054">
    <property type="entry name" value="Oxidative_DNA_repair_enzyme"/>
</dbReference>
<dbReference type="CDD" id="cd00056">
    <property type="entry name" value="ENDO3c"/>
    <property type="match status" value="1"/>
</dbReference>
<dbReference type="InterPro" id="IPR012904">
    <property type="entry name" value="OGG_N"/>
</dbReference>
<evidence type="ECO:0000313" key="12">
    <source>
        <dbReference type="EMBL" id="MFH4983714.1"/>
    </source>
</evidence>
<dbReference type="Proteomes" id="UP001608902">
    <property type="component" value="Unassembled WGS sequence"/>
</dbReference>
<dbReference type="EMBL" id="JBGFUD010013447">
    <property type="protein sequence ID" value="MFH4983714.1"/>
    <property type="molecule type" value="Genomic_DNA"/>
</dbReference>
<evidence type="ECO:0000256" key="5">
    <source>
        <dbReference type="ARBA" id="ARBA00023204"/>
    </source>
</evidence>
<dbReference type="PANTHER" id="PTHR10242">
    <property type="entry name" value="8-OXOGUANINE DNA GLYCOSYLASE"/>
    <property type="match status" value="1"/>
</dbReference>
<dbReference type="EC" id="4.2.99.18" evidence="2"/>
<dbReference type="GO" id="GO:0006281">
    <property type="term" value="P:DNA repair"/>
    <property type="evidence" value="ECO:0007669"/>
    <property type="project" value="UniProtKB-KW"/>
</dbReference>
<comment type="caution">
    <text evidence="12">The sequence shown here is derived from an EMBL/GenBank/DDBJ whole genome shotgun (WGS) entry which is preliminary data.</text>
</comment>
<dbReference type="Gene3D" id="1.10.1670.10">
    <property type="entry name" value="Helix-hairpin-Helix base-excision DNA repair enzymes (C-terminal)"/>
    <property type="match status" value="1"/>
</dbReference>
<dbReference type="Pfam" id="PF00730">
    <property type="entry name" value="HhH-GPD"/>
    <property type="match status" value="1"/>
</dbReference>
<dbReference type="SUPFAM" id="SSF48150">
    <property type="entry name" value="DNA-glycosylase"/>
    <property type="match status" value="1"/>
</dbReference>
<proteinExistence type="inferred from homology"/>
<evidence type="ECO:0000256" key="3">
    <source>
        <dbReference type="ARBA" id="ARBA00022763"/>
    </source>
</evidence>
<evidence type="ECO:0000313" key="13">
    <source>
        <dbReference type="Proteomes" id="UP001608902"/>
    </source>
</evidence>
<sequence>MPVMRCPRTELNLAVSLLNGQSFRWEKILKMDRGSPDEVFIGVAKHRVWKLRRLSDMEIEYSVLARFSKAVGDDALCLRNYFQLDTSLADLYDHWGKCDKQFARSVLSNGVLLEGIRTLDQNPTETLFSFICSSNNNITRISRMVNRLCEFYGEAVSLNVDNEQSIFYDFADLQKMANDKSMEEKLKANGFGYRARYLSQTAKTLVEFGGESWLNELRSNDYETVKKKLLSLPGVGPKVADCICLMSLRKSDVVPVDTHVLQVTAGLYMPELRDVKSPNLFHHTVIGNFWRTKFGTYAGWGQTVLFSAQIKRFDAKSSVEPKRNMKSKRRRIMTESTNTDCKKQHKVGNRNSEKTVPSKPEERC</sequence>
<protein>
    <recommendedName>
        <fullName evidence="2">DNA-(apurinic or apyrimidinic site) lyase</fullName>
        <ecNumber evidence="2">4.2.99.18</ecNumber>
    </recommendedName>
</protein>
<evidence type="ECO:0000256" key="8">
    <source>
        <dbReference type="ARBA" id="ARBA00023295"/>
    </source>
</evidence>
<dbReference type="GO" id="GO:0019104">
    <property type="term" value="F:DNA N-glycosylase activity"/>
    <property type="evidence" value="ECO:0007669"/>
    <property type="project" value="UniProtKB-ARBA"/>
</dbReference>
<evidence type="ECO:0000256" key="4">
    <source>
        <dbReference type="ARBA" id="ARBA00022801"/>
    </source>
</evidence>
<evidence type="ECO:0000256" key="7">
    <source>
        <dbReference type="ARBA" id="ARBA00023268"/>
    </source>
</evidence>
<evidence type="ECO:0000259" key="11">
    <source>
        <dbReference type="SMART" id="SM00478"/>
    </source>
</evidence>
<dbReference type="Gene3D" id="3.30.310.40">
    <property type="match status" value="1"/>
</dbReference>
<dbReference type="Pfam" id="PF07934">
    <property type="entry name" value="OGG_N"/>
    <property type="match status" value="1"/>
</dbReference>
<feature type="region of interest" description="Disordered" evidence="10">
    <location>
        <begin position="318"/>
        <end position="364"/>
    </location>
</feature>
<evidence type="ECO:0000256" key="9">
    <source>
        <dbReference type="ARBA" id="ARBA00044632"/>
    </source>
</evidence>
<dbReference type="InterPro" id="IPR023170">
    <property type="entry name" value="HhH_base_excis_C"/>
</dbReference>
<comment type="catalytic activity">
    <reaction evidence="9">
        <text>2'-deoxyribonucleotide-(2'-deoxyribose 5'-phosphate)-2'-deoxyribonucleotide-DNA = a 3'-end 2'-deoxyribonucleotide-(2,3-dehydro-2,3-deoxyribose 5'-phosphate)-DNA + a 5'-end 5'-phospho-2'-deoxyribonucleoside-DNA + H(+)</text>
        <dbReference type="Rhea" id="RHEA:66592"/>
        <dbReference type="Rhea" id="RHEA-COMP:13180"/>
        <dbReference type="Rhea" id="RHEA-COMP:16897"/>
        <dbReference type="Rhea" id="RHEA-COMP:17067"/>
        <dbReference type="ChEBI" id="CHEBI:15378"/>
        <dbReference type="ChEBI" id="CHEBI:136412"/>
        <dbReference type="ChEBI" id="CHEBI:157695"/>
        <dbReference type="ChEBI" id="CHEBI:167181"/>
        <dbReference type="EC" id="4.2.99.18"/>
    </reaction>
</comment>
<dbReference type="InterPro" id="IPR003265">
    <property type="entry name" value="HhH-GPD_domain"/>
</dbReference>
<dbReference type="GO" id="GO:0140078">
    <property type="term" value="F:class I DNA-(apurinic or apyrimidinic site) endonuclease activity"/>
    <property type="evidence" value="ECO:0007669"/>
    <property type="project" value="UniProtKB-EC"/>
</dbReference>